<accession>A0A239LBX6</accession>
<dbReference type="Proteomes" id="UP000198393">
    <property type="component" value="Unassembled WGS sequence"/>
</dbReference>
<dbReference type="OrthoDB" id="979705at2"/>
<name>A0A239LBX6_EKHLU</name>
<reference evidence="2 3" key="1">
    <citation type="submission" date="2017-06" db="EMBL/GenBank/DDBJ databases">
        <authorList>
            <person name="Kim H.J."/>
            <person name="Triplett B.A."/>
        </authorList>
    </citation>
    <scope>NUCLEOTIDE SEQUENCE [LARGE SCALE GENOMIC DNA]</scope>
    <source>
        <strain evidence="2 3">DSM 19307</strain>
    </source>
</reference>
<organism evidence="2 3">
    <name type="scientific">Ekhidna lutea</name>
    <dbReference type="NCBI Taxonomy" id="447679"/>
    <lineage>
        <taxon>Bacteria</taxon>
        <taxon>Pseudomonadati</taxon>
        <taxon>Bacteroidota</taxon>
        <taxon>Cytophagia</taxon>
        <taxon>Cytophagales</taxon>
        <taxon>Reichenbachiellaceae</taxon>
        <taxon>Ekhidna</taxon>
    </lineage>
</organism>
<keyword evidence="1" id="KW-0812">Transmembrane</keyword>
<evidence type="ECO:0000256" key="1">
    <source>
        <dbReference type="SAM" id="Phobius"/>
    </source>
</evidence>
<keyword evidence="1" id="KW-1133">Transmembrane helix</keyword>
<dbReference type="AlphaFoldDB" id="A0A239LBX6"/>
<dbReference type="RefSeq" id="WP_089357757.1">
    <property type="nucleotide sequence ID" value="NZ_FZPD01000005.1"/>
</dbReference>
<protein>
    <submittedName>
        <fullName evidence="2">Uncharacterized protein</fullName>
    </submittedName>
</protein>
<feature type="transmembrane region" description="Helical" evidence="1">
    <location>
        <begin position="6"/>
        <end position="26"/>
    </location>
</feature>
<dbReference type="InterPro" id="IPR045749">
    <property type="entry name" value="DUF6090"/>
</dbReference>
<dbReference type="EMBL" id="FZPD01000005">
    <property type="protein sequence ID" value="SNT27044.1"/>
    <property type="molecule type" value="Genomic_DNA"/>
</dbReference>
<evidence type="ECO:0000313" key="3">
    <source>
        <dbReference type="Proteomes" id="UP000198393"/>
    </source>
</evidence>
<proteinExistence type="predicted"/>
<dbReference type="Pfam" id="PF19578">
    <property type="entry name" value="DUF6090"/>
    <property type="match status" value="1"/>
</dbReference>
<keyword evidence="3" id="KW-1185">Reference proteome</keyword>
<keyword evidence="1" id="KW-0472">Membrane</keyword>
<evidence type="ECO:0000313" key="2">
    <source>
        <dbReference type="EMBL" id="SNT27044.1"/>
    </source>
</evidence>
<sequence length="222" mass="26221">MKKINWLDHFANLLVVILGISIAFYLEGYKEETNNRAREQKYLESLIKDLEADLEALDTLQQINQMITKSIVTLSEATSGKEYEDFAQIRNDILTIQYNPPFVPQRTVYESIKSSGQIDKISDFEIRNEVIELYEQYYRGTNQYDEALNEHVRDFIKPFFMKNIKFTSRSTVADDFLRNNEFQNMIYAYRFLFTAKDGFYGEVKKKVEDVKEKLDEYLTGLK</sequence>
<gene>
    <name evidence="2" type="ORF">SAMN05421640_3074</name>
</gene>